<gene>
    <name evidence="7" type="primary">BSD2_1</name>
    <name evidence="7" type="ORF">A0H81_07765</name>
</gene>
<feature type="compositionally biased region" description="Basic and acidic residues" evidence="5">
    <location>
        <begin position="376"/>
        <end position="387"/>
    </location>
</feature>
<dbReference type="GO" id="GO:0006511">
    <property type="term" value="P:ubiquitin-dependent protein catabolic process"/>
    <property type="evidence" value="ECO:0007669"/>
    <property type="project" value="TreeGrafter"/>
</dbReference>
<dbReference type="STRING" id="5627.A0A1C7M5E7"/>
<organism evidence="7 8">
    <name type="scientific">Grifola frondosa</name>
    <name type="common">Maitake</name>
    <name type="synonym">Polyporus frondosus</name>
    <dbReference type="NCBI Taxonomy" id="5627"/>
    <lineage>
        <taxon>Eukaryota</taxon>
        <taxon>Fungi</taxon>
        <taxon>Dikarya</taxon>
        <taxon>Basidiomycota</taxon>
        <taxon>Agaricomycotina</taxon>
        <taxon>Agaricomycetes</taxon>
        <taxon>Polyporales</taxon>
        <taxon>Grifolaceae</taxon>
        <taxon>Grifola</taxon>
    </lineage>
</organism>
<feature type="transmembrane region" description="Helical" evidence="6">
    <location>
        <begin position="302"/>
        <end position="323"/>
    </location>
</feature>
<evidence type="ECO:0000256" key="4">
    <source>
        <dbReference type="ARBA" id="ARBA00023136"/>
    </source>
</evidence>
<protein>
    <submittedName>
        <fullName evidence="7">Metal homeostatis protein BSD2</fullName>
    </submittedName>
</protein>
<dbReference type="AlphaFoldDB" id="A0A1C7M5E7"/>
<dbReference type="GO" id="GO:0007034">
    <property type="term" value="P:vacuolar transport"/>
    <property type="evidence" value="ECO:0007669"/>
    <property type="project" value="InterPro"/>
</dbReference>
<dbReference type="PANTHER" id="PTHR13396">
    <property type="entry name" value="NEDD4 FAMILY INTERACTING PROTEIN 1/2"/>
    <property type="match status" value="1"/>
</dbReference>
<evidence type="ECO:0000256" key="6">
    <source>
        <dbReference type="SAM" id="Phobius"/>
    </source>
</evidence>
<dbReference type="OrthoDB" id="10003116at2759"/>
<proteinExistence type="predicted"/>
<dbReference type="GO" id="GO:0030001">
    <property type="term" value="P:metal ion transport"/>
    <property type="evidence" value="ECO:0007669"/>
    <property type="project" value="InterPro"/>
</dbReference>
<evidence type="ECO:0000256" key="3">
    <source>
        <dbReference type="ARBA" id="ARBA00022989"/>
    </source>
</evidence>
<dbReference type="GO" id="GO:0048471">
    <property type="term" value="C:perinuclear region of cytoplasm"/>
    <property type="evidence" value="ECO:0007669"/>
    <property type="project" value="TreeGrafter"/>
</dbReference>
<feature type="compositionally biased region" description="Acidic residues" evidence="5">
    <location>
        <begin position="19"/>
        <end position="34"/>
    </location>
</feature>
<dbReference type="OMA" id="LMTLGWF"/>
<dbReference type="GO" id="GO:0005794">
    <property type="term" value="C:Golgi apparatus"/>
    <property type="evidence" value="ECO:0007669"/>
    <property type="project" value="TreeGrafter"/>
</dbReference>
<evidence type="ECO:0000256" key="5">
    <source>
        <dbReference type="SAM" id="MobiDB-lite"/>
    </source>
</evidence>
<feature type="region of interest" description="Disordered" evidence="5">
    <location>
        <begin position="368"/>
        <end position="387"/>
    </location>
</feature>
<keyword evidence="8" id="KW-1185">Reference proteome</keyword>
<feature type="region of interest" description="Disordered" evidence="5">
    <location>
        <begin position="17"/>
        <end position="53"/>
    </location>
</feature>
<evidence type="ECO:0000313" key="7">
    <source>
        <dbReference type="EMBL" id="OBZ72052.1"/>
    </source>
</evidence>
<dbReference type="CDD" id="cd22212">
    <property type="entry name" value="NDFIP-like"/>
    <property type="match status" value="1"/>
</dbReference>
<comment type="caution">
    <text evidence="7">The sequence shown here is derived from an EMBL/GenBank/DDBJ whole genome shotgun (WGS) entry which is preliminary data.</text>
</comment>
<evidence type="ECO:0000256" key="1">
    <source>
        <dbReference type="ARBA" id="ARBA00004141"/>
    </source>
</evidence>
<feature type="compositionally biased region" description="Low complexity" evidence="5">
    <location>
        <begin position="38"/>
        <end position="48"/>
    </location>
</feature>
<sequence>MPARYAPLPNPRCVLEADRELDDAFESDDYDEQGSESTPLTQGHTPTHLTPPPLAIPGAYDFERERAYDYPHQVRRQVRLQWRSQTTSAIPMVPFLPPLVPTEPPPVRSVGGGTDNDGVFANVMAKPVRAVTVTDESGEVHMVPEETQKESPPSYSEAQADAVPPYWETTIHAPAGLDLDADMIVDDLPTGSVMFFFATAFVSYFFQIVGFLMTYLLHTSHAAKYGSRAGLGLTLIQYGFAARAMQSGSSDDAILEDDASVFNSTITRGMSMEYESSSIEHNMMSNATFVEVGAVDFTSKDWMSLLLMTLGWFLLLSSIIGFYRVKRWEISIRSSSIAPATLTPEQRQRDREVRRTIGRAFGFTEFEEEAEADENEERRGEPVNEAEATLRRNLEAAGFI</sequence>
<keyword evidence="4 6" id="KW-0472">Membrane</keyword>
<dbReference type="PANTHER" id="PTHR13396:SF5">
    <property type="entry name" value="NEDD4 FAMILY INTERACTING PROTEIN"/>
    <property type="match status" value="1"/>
</dbReference>
<accession>A0A1C7M5E7</accession>
<keyword evidence="2 6" id="KW-0812">Transmembrane</keyword>
<name>A0A1C7M5E7_GRIFR</name>
<reference evidence="7 8" key="1">
    <citation type="submission" date="2016-03" db="EMBL/GenBank/DDBJ databases">
        <title>Whole genome sequencing of Grifola frondosa 9006-11.</title>
        <authorList>
            <person name="Min B."/>
            <person name="Park H."/>
            <person name="Kim J.-G."/>
            <person name="Cho H."/>
            <person name="Oh Y.-L."/>
            <person name="Kong W.-S."/>
            <person name="Choi I.-G."/>
        </authorList>
    </citation>
    <scope>NUCLEOTIDE SEQUENCE [LARGE SCALE GENOMIC DNA]</scope>
    <source>
        <strain evidence="7 8">9006-11</strain>
    </source>
</reference>
<keyword evidence="3 6" id="KW-1133">Transmembrane helix</keyword>
<feature type="transmembrane region" description="Helical" evidence="6">
    <location>
        <begin position="193"/>
        <end position="217"/>
    </location>
</feature>
<dbReference type="Pfam" id="PF10176">
    <property type="entry name" value="NEDD4_Bsd2"/>
    <property type="match status" value="1"/>
</dbReference>
<dbReference type="EMBL" id="LUGG01000009">
    <property type="protein sequence ID" value="OBZ72052.1"/>
    <property type="molecule type" value="Genomic_DNA"/>
</dbReference>
<dbReference type="InterPro" id="IPR019325">
    <property type="entry name" value="NEDD4/Bsd2"/>
</dbReference>
<dbReference type="GO" id="GO:0016020">
    <property type="term" value="C:membrane"/>
    <property type="evidence" value="ECO:0007669"/>
    <property type="project" value="UniProtKB-SubCell"/>
</dbReference>
<evidence type="ECO:0000256" key="2">
    <source>
        <dbReference type="ARBA" id="ARBA00022692"/>
    </source>
</evidence>
<comment type="subcellular location">
    <subcellularLocation>
        <location evidence="1">Membrane</location>
        <topology evidence="1">Multi-pass membrane protein</topology>
    </subcellularLocation>
</comment>
<dbReference type="GO" id="GO:0005783">
    <property type="term" value="C:endoplasmic reticulum"/>
    <property type="evidence" value="ECO:0007669"/>
    <property type="project" value="TreeGrafter"/>
</dbReference>
<dbReference type="GO" id="GO:0031398">
    <property type="term" value="P:positive regulation of protein ubiquitination"/>
    <property type="evidence" value="ECO:0007669"/>
    <property type="project" value="TreeGrafter"/>
</dbReference>
<dbReference type="Proteomes" id="UP000092993">
    <property type="component" value="Unassembled WGS sequence"/>
</dbReference>
<evidence type="ECO:0000313" key="8">
    <source>
        <dbReference type="Proteomes" id="UP000092993"/>
    </source>
</evidence>